<dbReference type="InterPro" id="IPR006204">
    <property type="entry name" value="GHMP_kinase_N_dom"/>
</dbReference>
<organism evidence="6 7">
    <name type="scientific">Sulfobacillus thermosulfidooxidans</name>
    <dbReference type="NCBI Taxonomy" id="28034"/>
    <lineage>
        <taxon>Bacteria</taxon>
        <taxon>Bacillati</taxon>
        <taxon>Bacillota</taxon>
        <taxon>Clostridia</taxon>
        <taxon>Eubacteriales</taxon>
        <taxon>Clostridiales Family XVII. Incertae Sedis</taxon>
        <taxon>Sulfobacillus</taxon>
    </lineage>
</organism>
<reference evidence="6 7" key="1">
    <citation type="journal article" date="2014" name="BMC Genomics">
        <title>Comparison of environmental and isolate Sulfobacillus genomes reveals diverse carbon, sulfur, nitrogen, and hydrogen metabolisms.</title>
        <authorList>
            <person name="Justice N.B."/>
            <person name="Norman A."/>
            <person name="Brown C.T."/>
            <person name="Singh A."/>
            <person name="Thomas B.C."/>
            <person name="Banfield J.F."/>
        </authorList>
    </citation>
    <scope>NUCLEOTIDE SEQUENCE [LARGE SCALE GENOMIC DNA]</scope>
    <source>
        <strain evidence="6">AMDSBA5</strain>
    </source>
</reference>
<keyword evidence="1" id="KW-0808">Transferase</keyword>
<dbReference type="EMBL" id="PXYX01000044">
    <property type="protein sequence ID" value="PSR24739.1"/>
    <property type="molecule type" value="Genomic_DNA"/>
</dbReference>
<dbReference type="Proteomes" id="UP000242705">
    <property type="component" value="Unassembled WGS sequence"/>
</dbReference>
<evidence type="ECO:0000313" key="7">
    <source>
        <dbReference type="Proteomes" id="UP000242705"/>
    </source>
</evidence>
<dbReference type="SUPFAM" id="SSF54211">
    <property type="entry name" value="Ribosomal protein S5 domain 2-like"/>
    <property type="match status" value="1"/>
</dbReference>
<keyword evidence="2" id="KW-0547">Nucleotide-binding</keyword>
<comment type="caution">
    <text evidence="6">The sequence shown here is derived from an EMBL/GenBank/DDBJ whole genome shotgun (WGS) entry which is preliminary data.</text>
</comment>
<name>A0A2T2WR79_SULTH</name>
<evidence type="ECO:0000313" key="6">
    <source>
        <dbReference type="EMBL" id="PSR24739.1"/>
    </source>
</evidence>
<proteinExistence type="predicted"/>
<dbReference type="Gene3D" id="3.30.230.10">
    <property type="match status" value="1"/>
</dbReference>
<accession>A0A2T2WR79</accession>
<gene>
    <name evidence="6" type="ORF">C7B47_14100</name>
</gene>
<feature type="domain" description="GHMP kinase N-terminal" evidence="5">
    <location>
        <begin position="82"/>
        <end position="144"/>
    </location>
</feature>
<evidence type="ECO:0000256" key="3">
    <source>
        <dbReference type="ARBA" id="ARBA00022777"/>
    </source>
</evidence>
<keyword evidence="4" id="KW-0067">ATP-binding</keyword>
<dbReference type="InterPro" id="IPR012363">
    <property type="entry name" value="PduX"/>
</dbReference>
<dbReference type="InterPro" id="IPR006203">
    <property type="entry name" value="GHMP_knse_ATP-bd_CS"/>
</dbReference>
<dbReference type="PIRSF" id="PIRSF033887">
    <property type="entry name" value="PduX"/>
    <property type="match status" value="1"/>
</dbReference>
<dbReference type="PROSITE" id="PS00627">
    <property type="entry name" value="GHMP_KINASES_ATP"/>
    <property type="match status" value="1"/>
</dbReference>
<dbReference type="GO" id="GO:0016301">
    <property type="term" value="F:kinase activity"/>
    <property type="evidence" value="ECO:0007669"/>
    <property type="project" value="UniProtKB-KW"/>
</dbReference>
<evidence type="ECO:0000256" key="2">
    <source>
        <dbReference type="ARBA" id="ARBA00022741"/>
    </source>
</evidence>
<dbReference type="AlphaFoldDB" id="A0A2T2WR79"/>
<dbReference type="InterPro" id="IPR014721">
    <property type="entry name" value="Ribsml_uS5_D2-typ_fold_subgr"/>
</dbReference>
<evidence type="ECO:0000259" key="5">
    <source>
        <dbReference type="Pfam" id="PF00288"/>
    </source>
</evidence>
<dbReference type="InterPro" id="IPR020568">
    <property type="entry name" value="Ribosomal_Su5_D2-typ_SF"/>
</dbReference>
<evidence type="ECO:0000256" key="1">
    <source>
        <dbReference type="ARBA" id="ARBA00022679"/>
    </source>
</evidence>
<dbReference type="Pfam" id="PF00288">
    <property type="entry name" value="GHMP_kinases_N"/>
    <property type="match status" value="1"/>
</dbReference>
<evidence type="ECO:0000256" key="4">
    <source>
        <dbReference type="ARBA" id="ARBA00022840"/>
    </source>
</evidence>
<protein>
    <submittedName>
        <fullName evidence="6">Kinase</fullName>
    </submittedName>
</protein>
<keyword evidence="3 6" id="KW-0418">Kinase</keyword>
<sequence>MDRCFRSQRLREVGLIHLSLKTGVGWSCGSFGELVQGYTYDGKVLITLPVDVYSRAVFYPQVGVPLNVIPTEKTKALQLAISLLQDLGFSHLGGTITIECDIPEGKGLSSSSADLVAVARALESSLNIEADVARLAAIMAKVEPSDGIMYDGIVSFHPVRGQLKRHLGPVPKLVIVALDEGGTVDTVKFNQLPHRMDLHHTTDFSRLLERAERAVQANDVWGMGQAATQSAMENQKLLPKRYLELFLKLRSKYSLPGVVVAHSGTYIGMLLDPLDVRCRQQLDRLKEELETTLGRVPEVFHTTSVASKLVTFTDRSLPER</sequence>
<dbReference type="GO" id="GO:0005524">
    <property type="term" value="F:ATP binding"/>
    <property type="evidence" value="ECO:0007669"/>
    <property type="project" value="UniProtKB-KW"/>
</dbReference>